<proteinExistence type="predicted"/>
<dbReference type="AlphaFoldDB" id="A0A8J2NXA6"/>
<reference evidence="1" key="1">
    <citation type="submission" date="2021-06" db="EMBL/GenBank/DDBJ databases">
        <authorList>
            <person name="Hodson N. C."/>
            <person name="Mongue J. A."/>
            <person name="Jaron S. K."/>
        </authorList>
    </citation>
    <scope>NUCLEOTIDE SEQUENCE</scope>
</reference>
<protein>
    <submittedName>
        <fullName evidence="1">Uncharacterized protein</fullName>
    </submittedName>
</protein>
<dbReference type="Proteomes" id="UP000708208">
    <property type="component" value="Unassembled WGS sequence"/>
</dbReference>
<name>A0A8J2NXA6_9HEXA</name>
<comment type="caution">
    <text evidence="1">The sequence shown here is derived from an EMBL/GenBank/DDBJ whole genome shotgun (WGS) entry which is preliminary data.</text>
</comment>
<organism evidence="1 2">
    <name type="scientific">Allacma fusca</name>
    <dbReference type="NCBI Taxonomy" id="39272"/>
    <lineage>
        <taxon>Eukaryota</taxon>
        <taxon>Metazoa</taxon>
        <taxon>Ecdysozoa</taxon>
        <taxon>Arthropoda</taxon>
        <taxon>Hexapoda</taxon>
        <taxon>Collembola</taxon>
        <taxon>Symphypleona</taxon>
        <taxon>Sminthuridae</taxon>
        <taxon>Allacma</taxon>
    </lineage>
</organism>
<dbReference type="EMBL" id="CAJVCH010185598">
    <property type="protein sequence ID" value="CAG7729873.1"/>
    <property type="molecule type" value="Genomic_DNA"/>
</dbReference>
<accession>A0A8J2NXA6</accession>
<keyword evidence="2" id="KW-1185">Reference proteome</keyword>
<sequence length="297" mass="33968">MNVQKEVSMTEMYGKKYPEECTQTEKRRLLRAMEHRMKAMSVSGKRNFWRTADLMYAPRAGRINPGSVKITLDRIDNDTTYFIEELVTERSYDSLVEEKNGQLKFLKSDPKRVFENSMKLTIETFNLASPQKVGKKKACQEWVNKVETILRTERTDEPLRNVVASTVDNNLSSSQPIKTVIQDSNKICMPECTQSKVNDVVNRVVEKKCSNKRTADSLCVNVSEPKPKKSALDLLAISLKRASPPDSLFSLPCVPEELSLRAKNVLDRSILSLYPELEMHEDKCKFGSKIVLKVRDR</sequence>
<feature type="non-terminal residue" evidence="1">
    <location>
        <position position="297"/>
    </location>
</feature>
<evidence type="ECO:0000313" key="1">
    <source>
        <dbReference type="EMBL" id="CAG7729873.1"/>
    </source>
</evidence>
<gene>
    <name evidence="1" type="ORF">AFUS01_LOCUS18562</name>
</gene>
<evidence type="ECO:0000313" key="2">
    <source>
        <dbReference type="Proteomes" id="UP000708208"/>
    </source>
</evidence>